<proteinExistence type="predicted"/>
<evidence type="ECO:0000313" key="1">
    <source>
        <dbReference type="EMBL" id="MCI23944.1"/>
    </source>
</evidence>
<dbReference type="Proteomes" id="UP000265520">
    <property type="component" value="Unassembled WGS sequence"/>
</dbReference>
<reference evidence="1 2" key="1">
    <citation type="journal article" date="2018" name="Front. Plant Sci.">
        <title>Red Clover (Trifolium pratense) and Zigzag Clover (T. medium) - A Picture of Genomic Similarities and Differences.</title>
        <authorList>
            <person name="Dluhosova J."/>
            <person name="Istvanek J."/>
            <person name="Nedelnik J."/>
            <person name="Repkova J."/>
        </authorList>
    </citation>
    <scope>NUCLEOTIDE SEQUENCE [LARGE SCALE GENOMIC DNA]</scope>
    <source>
        <strain evidence="2">cv. 10/8</strain>
        <tissue evidence="1">Leaf</tissue>
    </source>
</reference>
<dbReference type="EMBL" id="LXQA010138734">
    <property type="protein sequence ID" value="MCI23944.1"/>
    <property type="molecule type" value="Genomic_DNA"/>
</dbReference>
<keyword evidence="2" id="KW-1185">Reference proteome</keyword>
<comment type="caution">
    <text evidence="1">The sequence shown here is derived from an EMBL/GenBank/DDBJ whole genome shotgun (WGS) entry which is preliminary data.</text>
</comment>
<dbReference type="AlphaFoldDB" id="A0A392QJ74"/>
<accession>A0A392QJ74</accession>
<protein>
    <submittedName>
        <fullName evidence="1">Disease resistance protein</fullName>
    </submittedName>
</protein>
<name>A0A392QJ74_9FABA</name>
<organism evidence="1 2">
    <name type="scientific">Trifolium medium</name>
    <dbReference type="NCBI Taxonomy" id="97028"/>
    <lineage>
        <taxon>Eukaryota</taxon>
        <taxon>Viridiplantae</taxon>
        <taxon>Streptophyta</taxon>
        <taxon>Embryophyta</taxon>
        <taxon>Tracheophyta</taxon>
        <taxon>Spermatophyta</taxon>
        <taxon>Magnoliopsida</taxon>
        <taxon>eudicotyledons</taxon>
        <taxon>Gunneridae</taxon>
        <taxon>Pentapetalae</taxon>
        <taxon>rosids</taxon>
        <taxon>fabids</taxon>
        <taxon>Fabales</taxon>
        <taxon>Fabaceae</taxon>
        <taxon>Papilionoideae</taxon>
        <taxon>50 kb inversion clade</taxon>
        <taxon>NPAAA clade</taxon>
        <taxon>Hologalegina</taxon>
        <taxon>IRL clade</taxon>
        <taxon>Trifolieae</taxon>
        <taxon>Trifolium</taxon>
    </lineage>
</organism>
<sequence length="60" mass="6898">MEILTSIVGKVVDHTIAPIGRQTSYLIFYKENFKMLADHVKDLQAARERVLHSVEEERGN</sequence>
<evidence type="ECO:0000313" key="2">
    <source>
        <dbReference type="Proteomes" id="UP000265520"/>
    </source>
</evidence>
<feature type="non-terminal residue" evidence="1">
    <location>
        <position position="60"/>
    </location>
</feature>